<proteinExistence type="predicted"/>
<protein>
    <submittedName>
        <fullName evidence="1">Uncharacterized protein</fullName>
    </submittedName>
</protein>
<sequence>MEDQELIALKDLRDKLLVKASNLLEKLNKQEGSDQQSVKLKLPDTITNNNNKKEMLPEYDILYKVSQQITGITFENTEREWLHNNIYQYTTTLVTKVLQIYVVLQVKLEGEIEFEIDDITCHFIHIDKCYMLEIGTWVQKITKMKNFSLLTSAISQYNEQNVLRQRLLNKLKIEKYASYEQCTDKNGGIVIHIHSPNNLQKIYLIFHWSLMFLERTWHIEHHFLINPTEAETTFAKNNRNLLEQFCEASLSKQNLIVLWSQLCSAINSYEGNTSSEIDYSEE</sequence>
<dbReference type="AlphaFoldDB" id="A0A0L7R8W3"/>
<accession>A0A0L7R8W3</accession>
<evidence type="ECO:0000313" key="2">
    <source>
        <dbReference type="Proteomes" id="UP000053825"/>
    </source>
</evidence>
<reference evidence="1 2" key="1">
    <citation type="submission" date="2015-07" db="EMBL/GenBank/DDBJ databases">
        <title>The genome of Habropoda laboriosa.</title>
        <authorList>
            <person name="Pan H."/>
            <person name="Kapheim K."/>
        </authorList>
    </citation>
    <scope>NUCLEOTIDE SEQUENCE [LARGE SCALE GENOMIC DNA]</scope>
    <source>
        <strain evidence="1">0110345459</strain>
    </source>
</reference>
<dbReference type="Proteomes" id="UP000053825">
    <property type="component" value="Unassembled WGS sequence"/>
</dbReference>
<evidence type="ECO:0000313" key="1">
    <source>
        <dbReference type="EMBL" id="KOC67268.1"/>
    </source>
</evidence>
<dbReference type="EMBL" id="KQ414631">
    <property type="protein sequence ID" value="KOC67268.1"/>
    <property type="molecule type" value="Genomic_DNA"/>
</dbReference>
<dbReference type="OrthoDB" id="7675350at2759"/>
<keyword evidence="2" id="KW-1185">Reference proteome</keyword>
<gene>
    <name evidence="1" type="ORF">WH47_00138</name>
</gene>
<name>A0A0L7R8W3_9HYME</name>
<organism evidence="1 2">
    <name type="scientific">Habropoda laboriosa</name>
    <dbReference type="NCBI Taxonomy" id="597456"/>
    <lineage>
        <taxon>Eukaryota</taxon>
        <taxon>Metazoa</taxon>
        <taxon>Ecdysozoa</taxon>
        <taxon>Arthropoda</taxon>
        <taxon>Hexapoda</taxon>
        <taxon>Insecta</taxon>
        <taxon>Pterygota</taxon>
        <taxon>Neoptera</taxon>
        <taxon>Endopterygota</taxon>
        <taxon>Hymenoptera</taxon>
        <taxon>Apocrita</taxon>
        <taxon>Aculeata</taxon>
        <taxon>Apoidea</taxon>
        <taxon>Anthophila</taxon>
        <taxon>Apidae</taxon>
        <taxon>Habropoda</taxon>
    </lineage>
</organism>